<dbReference type="PATRIC" id="fig|1134406.4.peg.1156"/>
<protein>
    <recommendedName>
        <fullName evidence="1">VTC domain-containing protein</fullName>
    </recommendedName>
</protein>
<reference evidence="2 3" key="1">
    <citation type="submission" date="2015-07" db="EMBL/GenBank/DDBJ databases">
        <title>Genome sequence of Ornatilinea apprima DSM 23815.</title>
        <authorList>
            <person name="Hemp J."/>
            <person name="Ward L.M."/>
            <person name="Pace L.A."/>
            <person name="Fischer W.W."/>
        </authorList>
    </citation>
    <scope>NUCLEOTIDE SEQUENCE [LARGE SCALE GENOMIC DNA]</scope>
    <source>
        <strain evidence="2 3">P3M-1</strain>
    </source>
</reference>
<organism evidence="2 3">
    <name type="scientific">Ornatilinea apprima</name>
    <dbReference type="NCBI Taxonomy" id="1134406"/>
    <lineage>
        <taxon>Bacteria</taxon>
        <taxon>Bacillati</taxon>
        <taxon>Chloroflexota</taxon>
        <taxon>Anaerolineae</taxon>
        <taxon>Anaerolineales</taxon>
        <taxon>Anaerolineaceae</taxon>
        <taxon>Ornatilinea</taxon>
    </lineage>
</organism>
<dbReference type="InterPro" id="IPR042267">
    <property type="entry name" value="VTC_sf"/>
</dbReference>
<dbReference type="Gene3D" id="3.20.100.30">
    <property type="entry name" value="VTC, catalytic tunnel domain"/>
    <property type="match status" value="1"/>
</dbReference>
<dbReference type="CDD" id="cd07750">
    <property type="entry name" value="PolyPPase_VTC_like"/>
    <property type="match status" value="1"/>
</dbReference>
<comment type="caution">
    <text evidence="2">The sequence shown here is derived from an EMBL/GenBank/DDBJ whole genome shotgun (WGS) entry which is preliminary data.</text>
</comment>
<dbReference type="AlphaFoldDB" id="A0A0P6X673"/>
<dbReference type="Proteomes" id="UP000050417">
    <property type="component" value="Unassembled WGS sequence"/>
</dbReference>
<accession>A0A0P6X673</accession>
<proteinExistence type="predicted"/>
<feature type="domain" description="VTC" evidence="1">
    <location>
        <begin position="32"/>
        <end position="235"/>
    </location>
</feature>
<evidence type="ECO:0000259" key="1">
    <source>
        <dbReference type="Pfam" id="PF09359"/>
    </source>
</evidence>
<gene>
    <name evidence="2" type="ORF">ADN00_13360</name>
</gene>
<name>A0A0P6X673_9CHLR</name>
<keyword evidence="3" id="KW-1185">Reference proteome</keyword>
<dbReference type="STRING" id="1134406.ADN00_13360"/>
<dbReference type="InterPro" id="IPR018966">
    <property type="entry name" value="VTC_domain"/>
</dbReference>
<evidence type="ECO:0000313" key="3">
    <source>
        <dbReference type="Proteomes" id="UP000050417"/>
    </source>
</evidence>
<dbReference type="EMBL" id="LGCL01000031">
    <property type="protein sequence ID" value="KPL74860.1"/>
    <property type="molecule type" value="Genomic_DNA"/>
</dbReference>
<dbReference type="GO" id="GO:0006799">
    <property type="term" value="P:polyphosphate biosynthetic process"/>
    <property type="evidence" value="ECO:0007669"/>
    <property type="project" value="UniProtKB-ARBA"/>
</dbReference>
<dbReference type="Pfam" id="PF09359">
    <property type="entry name" value="VTC"/>
    <property type="match status" value="1"/>
</dbReference>
<sequence length="257" mass="29874">MQTYTSTQWLNQVLNAYSPITLKEMDSVALLNRIDTKFVFSMGRLYSLLAALRPLYRVLSVQGQRLNHYRTLYFDTPAFDLYRLHVNGRADRFKVRSREYVDSQLSFLEVKHKTRKDRTIKDRISTPAPLDDLTPESEQWLDSVLPFDSRSLQPKVWNTFTRVTLVSNTGCERVTLDTNLVFSNAFNEIRLDGIVIAEVKLDSRSTRSPFLTRMQDERIHPQGFSKYVIGASLLYDHLKKNALKSKLILLNRMTQGF</sequence>
<evidence type="ECO:0000313" key="2">
    <source>
        <dbReference type="EMBL" id="KPL74860.1"/>
    </source>
</evidence>